<dbReference type="Proteomes" id="UP000283644">
    <property type="component" value="Unassembled WGS sequence"/>
</dbReference>
<dbReference type="EMBL" id="QXGH01000046">
    <property type="protein sequence ID" value="RHW23456.1"/>
    <property type="molecule type" value="Genomic_DNA"/>
</dbReference>
<dbReference type="InterPro" id="IPR038468">
    <property type="entry name" value="MmpS_C"/>
</dbReference>
<dbReference type="RefSeq" id="WP_118928866.1">
    <property type="nucleotide sequence ID" value="NZ_QXGH01000046.1"/>
</dbReference>
<evidence type="ECO:0000313" key="4">
    <source>
        <dbReference type="Proteomes" id="UP000283644"/>
    </source>
</evidence>
<reference evidence="3 4" key="1">
    <citation type="submission" date="2018-09" db="EMBL/GenBank/DDBJ databases">
        <title>Genome sequencing of Nocardioides immobilis CCTCC AB 2017083 for comparison to Nocardioides silvaticus.</title>
        <authorList>
            <person name="Li C."/>
            <person name="Wang G."/>
        </authorList>
    </citation>
    <scope>NUCLEOTIDE SEQUENCE [LARGE SCALE GENOMIC DNA]</scope>
    <source>
        <strain evidence="3 4">CCTCC AB 2017083</strain>
    </source>
</reference>
<feature type="compositionally biased region" description="Basic and acidic residues" evidence="1">
    <location>
        <begin position="55"/>
        <end position="78"/>
    </location>
</feature>
<proteinExistence type="predicted"/>
<keyword evidence="2" id="KW-0472">Membrane</keyword>
<gene>
    <name evidence="3" type="ORF">D0Z08_29520</name>
</gene>
<protein>
    <recommendedName>
        <fullName evidence="5">MmpS family membrane protein</fullName>
    </recommendedName>
</protein>
<accession>A0A417XT04</accession>
<evidence type="ECO:0000256" key="1">
    <source>
        <dbReference type="SAM" id="MobiDB-lite"/>
    </source>
</evidence>
<comment type="caution">
    <text evidence="3">The sequence shown here is derived from an EMBL/GenBank/DDBJ whole genome shotgun (WGS) entry which is preliminary data.</text>
</comment>
<keyword evidence="4" id="KW-1185">Reference proteome</keyword>
<feature type="region of interest" description="Disordered" evidence="1">
    <location>
        <begin position="35"/>
        <end position="98"/>
    </location>
</feature>
<evidence type="ECO:0000313" key="3">
    <source>
        <dbReference type="EMBL" id="RHW23456.1"/>
    </source>
</evidence>
<dbReference type="Gene3D" id="2.60.40.2880">
    <property type="entry name" value="MmpS1-5, C-terminal soluble domain"/>
    <property type="match status" value="1"/>
</dbReference>
<organism evidence="3 4">
    <name type="scientific">Nocardioides immobilis</name>
    <dbReference type="NCBI Taxonomy" id="2049295"/>
    <lineage>
        <taxon>Bacteria</taxon>
        <taxon>Bacillati</taxon>
        <taxon>Actinomycetota</taxon>
        <taxon>Actinomycetes</taxon>
        <taxon>Propionibacteriales</taxon>
        <taxon>Nocardioidaceae</taxon>
        <taxon>Nocardioides</taxon>
    </lineage>
</organism>
<evidence type="ECO:0008006" key="5">
    <source>
        <dbReference type="Google" id="ProtNLM"/>
    </source>
</evidence>
<dbReference type="AlphaFoldDB" id="A0A417XT04"/>
<feature type="transmembrane region" description="Helical" evidence="2">
    <location>
        <begin position="12"/>
        <end position="31"/>
    </location>
</feature>
<name>A0A417XT04_9ACTN</name>
<sequence>MPVRYRYTSRRAYWAVAAVSVVALVAAVLLLTHRDDDDAGSDPSANTPDYPAQRETGREHDRRKRDGRESRPDKAGSEREEDAPSLLTRAPGDISTLSEGPHRAVLTVTSASGGMVGVKYAFRTGSTYRDGRATADGSWRAEATVSGSAPVALVIGQVVSGTVTCTASVDGRVVSTRSNSGSFATVVCGA</sequence>
<evidence type="ECO:0000256" key="2">
    <source>
        <dbReference type="SAM" id="Phobius"/>
    </source>
</evidence>
<keyword evidence="2" id="KW-0812">Transmembrane</keyword>
<keyword evidence="2" id="KW-1133">Transmembrane helix</keyword>